<keyword evidence="1" id="KW-0732">Signal</keyword>
<comment type="caution">
    <text evidence="3">The sequence shown here is derived from an EMBL/GenBank/DDBJ whole genome shotgun (WGS) entry which is preliminary data.</text>
</comment>
<sequence>MIRHHLLVLGFLVSAFMVDAALADPEKPYDFEEKPWQEAATQIPEFPVERNLIEFYVGPTEHNRFFVDGSTVSIGTDDIVRYVLVVKTAGGASNISLEGMRCDTLEFKLFALGRSNGTWSKVANPLWRPIENKLVNQHHAVLSRDFFCPPGNAPRDAAEARAALRRGKRPGMP</sequence>
<name>A0A916N9Q7_9PROT</name>
<gene>
    <name evidence="3" type="ORF">GTOL_12173</name>
</gene>
<evidence type="ECO:0000313" key="3">
    <source>
        <dbReference type="EMBL" id="CAG4884290.1"/>
    </source>
</evidence>
<accession>A0A916N9Q7</accession>
<evidence type="ECO:0000256" key="1">
    <source>
        <dbReference type="SAM" id="SignalP"/>
    </source>
</evidence>
<dbReference type="EMBL" id="CAJQUM010000001">
    <property type="protein sequence ID" value="CAG4884290.1"/>
    <property type="molecule type" value="Genomic_DNA"/>
</dbReference>
<proteinExistence type="predicted"/>
<feature type="chain" id="PRO_5038054595" evidence="1">
    <location>
        <begin position="24"/>
        <end position="173"/>
    </location>
</feature>
<dbReference type="InterPro" id="IPR014861">
    <property type="entry name" value="CNP1-like_dom"/>
</dbReference>
<keyword evidence="4" id="KW-1185">Reference proteome</keyword>
<evidence type="ECO:0000313" key="4">
    <source>
        <dbReference type="Proteomes" id="UP000742786"/>
    </source>
</evidence>
<organism evidence="3 4">
    <name type="scientific">Georgfuchsia toluolica</name>
    <dbReference type="NCBI Taxonomy" id="424218"/>
    <lineage>
        <taxon>Bacteria</taxon>
        <taxon>Pseudomonadati</taxon>
        <taxon>Pseudomonadota</taxon>
        <taxon>Betaproteobacteria</taxon>
        <taxon>Nitrosomonadales</taxon>
        <taxon>Sterolibacteriaceae</taxon>
        <taxon>Georgfuchsia</taxon>
    </lineage>
</organism>
<feature type="domain" description="CNP1-like uncharacterised" evidence="2">
    <location>
        <begin position="32"/>
        <end position="165"/>
    </location>
</feature>
<reference evidence="3" key="1">
    <citation type="submission" date="2021-04" db="EMBL/GenBank/DDBJ databases">
        <authorList>
            <person name="Hornung B."/>
        </authorList>
    </citation>
    <scope>NUCLEOTIDE SEQUENCE</scope>
    <source>
        <strain evidence="3">G5G6</strain>
    </source>
</reference>
<dbReference type="Proteomes" id="UP000742786">
    <property type="component" value="Unassembled WGS sequence"/>
</dbReference>
<feature type="signal peptide" evidence="1">
    <location>
        <begin position="1"/>
        <end position="23"/>
    </location>
</feature>
<dbReference type="AlphaFoldDB" id="A0A916N9Q7"/>
<evidence type="ECO:0000259" key="2">
    <source>
        <dbReference type="Pfam" id="PF08750"/>
    </source>
</evidence>
<dbReference type="RefSeq" id="WP_220636153.1">
    <property type="nucleotide sequence ID" value="NZ_CAJQUM010000001.1"/>
</dbReference>
<dbReference type="Pfam" id="PF08750">
    <property type="entry name" value="CNP1"/>
    <property type="match status" value="1"/>
</dbReference>
<protein>
    <submittedName>
        <fullName evidence="3">CNP1-like family</fullName>
    </submittedName>
</protein>